<keyword evidence="3" id="KW-1185">Reference proteome</keyword>
<feature type="region of interest" description="Disordered" evidence="1">
    <location>
        <begin position="1"/>
        <end position="61"/>
    </location>
</feature>
<dbReference type="RefSeq" id="WP_163158575.1">
    <property type="nucleotide sequence ID" value="NZ_VKHP01000128.1"/>
</dbReference>
<protein>
    <recommendedName>
        <fullName evidence="4">DUF4169 family protein</fullName>
    </recommendedName>
</protein>
<organism evidence="2 3">
    <name type="scientific">Bradyrhizobium uaiense</name>
    <dbReference type="NCBI Taxonomy" id="2594946"/>
    <lineage>
        <taxon>Bacteria</taxon>
        <taxon>Pseudomonadati</taxon>
        <taxon>Pseudomonadota</taxon>
        <taxon>Alphaproteobacteria</taxon>
        <taxon>Hyphomicrobiales</taxon>
        <taxon>Nitrobacteraceae</taxon>
        <taxon>Bradyrhizobium</taxon>
    </lineage>
</organism>
<gene>
    <name evidence="2" type="ORF">FNJ47_27145</name>
</gene>
<name>A0A6P1BLN6_9BRAD</name>
<evidence type="ECO:0000313" key="2">
    <source>
        <dbReference type="EMBL" id="NEU99406.1"/>
    </source>
</evidence>
<dbReference type="EMBL" id="VKHP01000128">
    <property type="protein sequence ID" value="NEU99406.1"/>
    <property type="molecule type" value="Genomic_DNA"/>
</dbReference>
<accession>A0A6P1BLN6</accession>
<evidence type="ECO:0000256" key="1">
    <source>
        <dbReference type="SAM" id="MobiDB-lite"/>
    </source>
</evidence>
<reference evidence="2 3" key="1">
    <citation type="journal article" date="2020" name="Arch. Microbiol.">
        <title>Bradyrhizobium uaiense sp. nov., a new highly efficient cowpea symbiont.</title>
        <authorList>
            <person name="Cabral Michel D."/>
            <person name="Azarias Guimaraes A."/>
            <person name="Martins da Costa E."/>
            <person name="Soares de Carvalho T."/>
            <person name="Balsanelli E."/>
            <person name="Willems A."/>
            <person name="Maltempi de Souza E."/>
            <person name="de Souza Moreira F.M."/>
        </authorList>
    </citation>
    <scope>NUCLEOTIDE SEQUENCE [LARGE SCALE GENOMIC DNA]</scope>
    <source>
        <strain evidence="2 3">UFLA 03-164</strain>
    </source>
</reference>
<proteinExistence type="predicted"/>
<comment type="caution">
    <text evidence="2">The sequence shown here is derived from an EMBL/GenBank/DDBJ whole genome shotgun (WGS) entry which is preliminary data.</text>
</comment>
<dbReference type="Proteomes" id="UP000468531">
    <property type="component" value="Unassembled WGS sequence"/>
</dbReference>
<evidence type="ECO:0008006" key="4">
    <source>
        <dbReference type="Google" id="ProtNLM"/>
    </source>
</evidence>
<sequence length="61" mass="7234">MNLTPQQRKDRDAQRQQDASQAMKEHRANEKAFYDNFQRLKAERHAREAAEHRPQAQSVSK</sequence>
<dbReference type="AlphaFoldDB" id="A0A6P1BLN6"/>
<evidence type="ECO:0000313" key="3">
    <source>
        <dbReference type="Proteomes" id="UP000468531"/>
    </source>
</evidence>
<feature type="compositionally biased region" description="Basic and acidic residues" evidence="1">
    <location>
        <begin position="23"/>
        <end position="54"/>
    </location>
</feature>